<dbReference type="CDD" id="cd02573">
    <property type="entry name" value="PseudoU_synth_EcTruB"/>
    <property type="match status" value="1"/>
</dbReference>
<gene>
    <name evidence="7" type="ORF">ElyMa_002509400</name>
</gene>
<dbReference type="PANTHER" id="PTHR13767">
    <property type="entry name" value="TRNA-PSEUDOURIDINE SYNTHASE"/>
    <property type="match status" value="1"/>
</dbReference>
<comment type="similarity">
    <text evidence="1">Belongs to the pseudouridine synthase TruB family.</text>
</comment>
<accession>A0AAV4GTH9</accession>
<dbReference type="NCBIfam" id="TIGR00431">
    <property type="entry name" value="TruB"/>
    <property type="match status" value="1"/>
</dbReference>
<organism evidence="7 8">
    <name type="scientific">Elysia marginata</name>
    <dbReference type="NCBI Taxonomy" id="1093978"/>
    <lineage>
        <taxon>Eukaryota</taxon>
        <taxon>Metazoa</taxon>
        <taxon>Spiralia</taxon>
        <taxon>Lophotrochozoa</taxon>
        <taxon>Mollusca</taxon>
        <taxon>Gastropoda</taxon>
        <taxon>Heterobranchia</taxon>
        <taxon>Euthyneura</taxon>
        <taxon>Panpulmonata</taxon>
        <taxon>Sacoglossa</taxon>
        <taxon>Placobranchoidea</taxon>
        <taxon>Plakobranchidae</taxon>
        <taxon>Elysia</taxon>
    </lineage>
</organism>
<dbReference type="InterPro" id="IPR014780">
    <property type="entry name" value="tRNA_psdUridine_synth_TruB"/>
</dbReference>
<dbReference type="GO" id="GO:1990481">
    <property type="term" value="P:mRNA pseudouridine synthesis"/>
    <property type="evidence" value="ECO:0007669"/>
    <property type="project" value="TreeGrafter"/>
</dbReference>
<keyword evidence="3" id="KW-0819">tRNA processing</keyword>
<protein>
    <recommendedName>
        <fullName evidence="2">tRNA pseudouridine(55) synthase</fullName>
        <ecNumber evidence="2">5.4.99.25</ecNumber>
    </recommendedName>
</protein>
<evidence type="ECO:0000256" key="3">
    <source>
        <dbReference type="ARBA" id="ARBA00022694"/>
    </source>
</evidence>
<dbReference type="Pfam" id="PF01509">
    <property type="entry name" value="TruB_N"/>
    <property type="match status" value="1"/>
</dbReference>
<reference evidence="7 8" key="1">
    <citation type="journal article" date="2021" name="Elife">
        <title>Chloroplast acquisition without the gene transfer in kleptoplastic sea slugs, Plakobranchus ocellatus.</title>
        <authorList>
            <person name="Maeda T."/>
            <person name="Takahashi S."/>
            <person name="Yoshida T."/>
            <person name="Shimamura S."/>
            <person name="Takaki Y."/>
            <person name="Nagai Y."/>
            <person name="Toyoda A."/>
            <person name="Suzuki Y."/>
            <person name="Arimoto A."/>
            <person name="Ishii H."/>
            <person name="Satoh N."/>
            <person name="Nishiyama T."/>
            <person name="Hasebe M."/>
            <person name="Maruyama T."/>
            <person name="Minagawa J."/>
            <person name="Obokata J."/>
            <person name="Shigenobu S."/>
        </authorList>
    </citation>
    <scope>NUCLEOTIDE SEQUENCE [LARGE SCALE GENOMIC DNA]</scope>
</reference>
<dbReference type="Pfam" id="PF16198">
    <property type="entry name" value="TruB_C_2"/>
    <property type="match status" value="1"/>
</dbReference>
<feature type="domain" description="Pseudouridine synthase II N-terminal" evidence="5">
    <location>
        <begin position="43"/>
        <end position="185"/>
    </location>
</feature>
<dbReference type="Gene3D" id="3.30.2350.10">
    <property type="entry name" value="Pseudouridine synthase"/>
    <property type="match status" value="1"/>
</dbReference>
<evidence type="ECO:0000256" key="2">
    <source>
        <dbReference type="ARBA" id="ARBA00012787"/>
    </source>
</evidence>
<dbReference type="InterPro" id="IPR002501">
    <property type="entry name" value="PsdUridine_synth_N"/>
</dbReference>
<dbReference type="GO" id="GO:0160148">
    <property type="term" value="F:tRNA pseudouridine(55) synthase activity"/>
    <property type="evidence" value="ECO:0007669"/>
    <property type="project" value="UniProtKB-EC"/>
</dbReference>
<keyword evidence="4" id="KW-0413">Isomerase</keyword>
<sequence>MCVAKVFLQGQTILIDKPKYWSSFQALKKVRFGIQRQFGISKLKLGHAGTLDPLATGLLVLCSGKMTKNIDAIQKQKKQYTGTFVLGATTPSYDLETEFDATFPTAHISEGHIRHLAGNMIGEISQQPPIYSAIKKKGKRLYEFARAKQDVEISLRKVQIYEFDITKIDMPQVHFRVLCSKGTYIRSLANDFGKGLQSGAYLHELRRTKVGNYSVEDALKPDDFLNVLNQNLNSI</sequence>
<comment type="caution">
    <text evidence="7">The sequence shown here is derived from an EMBL/GenBank/DDBJ whole genome shotgun (WGS) entry which is preliminary data.</text>
</comment>
<dbReference type="InterPro" id="IPR032819">
    <property type="entry name" value="TruB_C"/>
</dbReference>
<dbReference type="SUPFAM" id="SSF55120">
    <property type="entry name" value="Pseudouridine synthase"/>
    <property type="match status" value="1"/>
</dbReference>
<proteinExistence type="inferred from homology"/>
<evidence type="ECO:0000256" key="4">
    <source>
        <dbReference type="ARBA" id="ARBA00023235"/>
    </source>
</evidence>
<dbReference type="InterPro" id="IPR020103">
    <property type="entry name" value="PsdUridine_synth_cat_dom_sf"/>
</dbReference>
<dbReference type="Proteomes" id="UP000762676">
    <property type="component" value="Unassembled WGS sequence"/>
</dbReference>
<dbReference type="EC" id="5.4.99.25" evidence="2"/>
<evidence type="ECO:0000256" key="1">
    <source>
        <dbReference type="ARBA" id="ARBA00008999"/>
    </source>
</evidence>
<keyword evidence="8" id="KW-1185">Reference proteome</keyword>
<dbReference type="AlphaFoldDB" id="A0AAV4GTH9"/>
<evidence type="ECO:0000313" key="7">
    <source>
        <dbReference type="EMBL" id="GFR88110.1"/>
    </source>
</evidence>
<evidence type="ECO:0000259" key="5">
    <source>
        <dbReference type="Pfam" id="PF01509"/>
    </source>
</evidence>
<evidence type="ECO:0000259" key="6">
    <source>
        <dbReference type="Pfam" id="PF16198"/>
    </source>
</evidence>
<name>A0AAV4GTH9_9GAST</name>
<dbReference type="GO" id="GO:0003723">
    <property type="term" value="F:RNA binding"/>
    <property type="evidence" value="ECO:0007669"/>
    <property type="project" value="InterPro"/>
</dbReference>
<evidence type="ECO:0000313" key="8">
    <source>
        <dbReference type="Proteomes" id="UP000762676"/>
    </source>
</evidence>
<dbReference type="PANTHER" id="PTHR13767:SF2">
    <property type="entry name" value="PSEUDOURIDYLATE SYNTHASE TRUB1"/>
    <property type="match status" value="1"/>
</dbReference>
<dbReference type="GO" id="GO:0005634">
    <property type="term" value="C:nucleus"/>
    <property type="evidence" value="ECO:0007669"/>
    <property type="project" value="TreeGrafter"/>
</dbReference>
<dbReference type="GO" id="GO:0006400">
    <property type="term" value="P:tRNA modification"/>
    <property type="evidence" value="ECO:0007669"/>
    <property type="project" value="TreeGrafter"/>
</dbReference>
<dbReference type="EMBL" id="BMAT01005136">
    <property type="protein sequence ID" value="GFR88110.1"/>
    <property type="molecule type" value="Genomic_DNA"/>
</dbReference>
<feature type="domain" description="tRNA pseudouridylate synthase B C-terminal" evidence="6">
    <location>
        <begin position="186"/>
        <end position="226"/>
    </location>
</feature>
<dbReference type="HAMAP" id="MF_01080">
    <property type="entry name" value="TruB_bact"/>
    <property type="match status" value="1"/>
</dbReference>